<sequence length="62" mass="6988">MIIKLNWEPTSVNTTASGTKGNSAKIKLKVTLKEPSNRMQDFIESAEERHRRTSGAVVTHEY</sequence>
<proteinExistence type="predicted"/>
<protein>
    <submittedName>
        <fullName evidence="1">CLUMA_CG019275, isoform A</fullName>
    </submittedName>
</protein>
<accession>A0A1J1J3E2</accession>
<reference evidence="1 2" key="1">
    <citation type="submission" date="2015-04" db="EMBL/GenBank/DDBJ databases">
        <authorList>
            <person name="Syromyatnikov M.Y."/>
            <person name="Popov V.N."/>
        </authorList>
    </citation>
    <scope>NUCLEOTIDE SEQUENCE [LARGE SCALE GENOMIC DNA]</scope>
</reference>
<dbReference type="AlphaFoldDB" id="A0A1J1J3E2"/>
<dbReference type="Proteomes" id="UP000183832">
    <property type="component" value="Unassembled WGS sequence"/>
</dbReference>
<dbReference type="EMBL" id="CVRI01000066">
    <property type="protein sequence ID" value="CRL06316.1"/>
    <property type="molecule type" value="Genomic_DNA"/>
</dbReference>
<keyword evidence="2" id="KW-1185">Reference proteome</keyword>
<gene>
    <name evidence="1" type="ORF">CLUMA_CG019275</name>
</gene>
<organism evidence="1 2">
    <name type="scientific">Clunio marinus</name>
    <dbReference type="NCBI Taxonomy" id="568069"/>
    <lineage>
        <taxon>Eukaryota</taxon>
        <taxon>Metazoa</taxon>
        <taxon>Ecdysozoa</taxon>
        <taxon>Arthropoda</taxon>
        <taxon>Hexapoda</taxon>
        <taxon>Insecta</taxon>
        <taxon>Pterygota</taxon>
        <taxon>Neoptera</taxon>
        <taxon>Endopterygota</taxon>
        <taxon>Diptera</taxon>
        <taxon>Nematocera</taxon>
        <taxon>Chironomoidea</taxon>
        <taxon>Chironomidae</taxon>
        <taxon>Clunio</taxon>
    </lineage>
</organism>
<name>A0A1J1J3E2_9DIPT</name>
<evidence type="ECO:0000313" key="1">
    <source>
        <dbReference type="EMBL" id="CRL06316.1"/>
    </source>
</evidence>
<evidence type="ECO:0000313" key="2">
    <source>
        <dbReference type="Proteomes" id="UP000183832"/>
    </source>
</evidence>